<dbReference type="PROSITE" id="PS50113">
    <property type="entry name" value="PAC"/>
    <property type="match status" value="2"/>
</dbReference>
<dbReference type="InterPro" id="IPR035965">
    <property type="entry name" value="PAS-like_dom_sf"/>
</dbReference>
<protein>
    <recommendedName>
        <fullName evidence="2">histidine kinase</fullName>
        <ecNumber evidence="2">2.7.13.3</ecNumber>
    </recommendedName>
</protein>
<dbReference type="Proteomes" id="UP000012149">
    <property type="component" value="Unassembled WGS sequence"/>
</dbReference>
<dbReference type="GO" id="GO:0000155">
    <property type="term" value="F:phosphorelay sensor kinase activity"/>
    <property type="evidence" value="ECO:0007669"/>
    <property type="project" value="InterPro"/>
</dbReference>
<dbReference type="SUPFAM" id="SSF55785">
    <property type="entry name" value="PYP-like sensor domain (PAS domain)"/>
    <property type="match status" value="2"/>
</dbReference>
<dbReference type="PANTHER" id="PTHR43304:SF1">
    <property type="entry name" value="PAC DOMAIN-CONTAINING PROTEIN"/>
    <property type="match status" value="1"/>
</dbReference>
<dbReference type="Gene3D" id="3.40.50.2300">
    <property type="match status" value="1"/>
</dbReference>
<dbReference type="CDD" id="cd00082">
    <property type="entry name" value="HisKA"/>
    <property type="match status" value="1"/>
</dbReference>
<feature type="modified residue" description="4-aspartylphosphate" evidence="6">
    <location>
        <position position="552"/>
    </location>
</feature>
<dbReference type="SMART" id="SM00086">
    <property type="entry name" value="PAC"/>
    <property type="match status" value="2"/>
</dbReference>
<dbReference type="InterPro" id="IPR003594">
    <property type="entry name" value="HATPase_dom"/>
</dbReference>
<evidence type="ECO:0000259" key="9">
    <source>
        <dbReference type="PROSITE" id="PS50112"/>
    </source>
</evidence>
<dbReference type="InterPro" id="IPR005467">
    <property type="entry name" value="His_kinase_dom"/>
</dbReference>
<reference evidence="11 12" key="1">
    <citation type="submission" date="2013-01" db="EMBL/GenBank/DDBJ databases">
        <authorList>
            <person name="Harkins D.M."/>
            <person name="Durkin A.S."/>
            <person name="Brinkac L.M."/>
            <person name="Haft D.H."/>
            <person name="Selengut J.D."/>
            <person name="Sanka R."/>
            <person name="DePew J."/>
            <person name="Purushe J."/>
            <person name="Matthias M.A."/>
            <person name="Vinetz J.M."/>
            <person name="Sutton G.G."/>
            <person name="Nierman W.C."/>
            <person name="Fouts D.E."/>
        </authorList>
    </citation>
    <scope>NUCLEOTIDE SEQUENCE [LARGE SCALE GENOMIC DNA]</scope>
    <source>
        <strain evidence="11 12">CBC1416</strain>
    </source>
</reference>
<dbReference type="PROSITE" id="PS50112">
    <property type="entry name" value="PAS"/>
    <property type="match status" value="2"/>
</dbReference>
<comment type="catalytic activity">
    <reaction evidence="1">
        <text>ATP + protein L-histidine = ADP + protein N-phospho-L-histidine.</text>
        <dbReference type="EC" id="2.7.13.3"/>
    </reaction>
</comment>
<dbReference type="InterPro" id="IPR013767">
    <property type="entry name" value="PAS_fold"/>
</dbReference>
<feature type="domain" description="Histidine kinase" evidence="7">
    <location>
        <begin position="273"/>
        <end position="488"/>
    </location>
</feature>
<feature type="domain" description="PAC" evidence="10">
    <location>
        <begin position="206"/>
        <end position="256"/>
    </location>
</feature>
<evidence type="ECO:0000256" key="1">
    <source>
        <dbReference type="ARBA" id="ARBA00000085"/>
    </source>
</evidence>
<dbReference type="Gene3D" id="3.30.450.20">
    <property type="entry name" value="PAS domain"/>
    <property type="match status" value="2"/>
</dbReference>
<organism evidence="11 12">
    <name type="scientific">Leptospira santarosai str. CBC1416</name>
    <dbReference type="NCBI Taxonomy" id="1193059"/>
    <lineage>
        <taxon>Bacteria</taxon>
        <taxon>Pseudomonadati</taxon>
        <taxon>Spirochaetota</taxon>
        <taxon>Spirochaetia</taxon>
        <taxon>Leptospirales</taxon>
        <taxon>Leptospiraceae</taxon>
        <taxon>Leptospira</taxon>
    </lineage>
</organism>
<evidence type="ECO:0000313" key="11">
    <source>
        <dbReference type="EMBL" id="EMO57348.1"/>
    </source>
</evidence>
<dbReference type="GO" id="GO:0006355">
    <property type="term" value="P:regulation of DNA-templated transcription"/>
    <property type="evidence" value="ECO:0007669"/>
    <property type="project" value="InterPro"/>
</dbReference>
<dbReference type="InterPro" id="IPR036890">
    <property type="entry name" value="HATPase_C_sf"/>
</dbReference>
<feature type="domain" description="PAC" evidence="10">
    <location>
        <begin position="85"/>
        <end position="135"/>
    </location>
</feature>
<proteinExistence type="predicted"/>
<keyword evidence="3 6" id="KW-0597">Phosphoprotein</keyword>
<evidence type="ECO:0000259" key="8">
    <source>
        <dbReference type="PROSITE" id="PS50110"/>
    </source>
</evidence>
<dbReference type="Pfam" id="PF00072">
    <property type="entry name" value="Response_reg"/>
    <property type="match status" value="1"/>
</dbReference>
<keyword evidence="5" id="KW-0418">Kinase</keyword>
<feature type="domain" description="PAS" evidence="9">
    <location>
        <begin position="8"/>
        <end position="53"/>
    </location>
</feature>
<sequence length="630" mass="72660">MNSKMKHSELTFQLMVESVPNAILLLNRDGKIVYINNQAEKLFGYDRVELIGQVVEELLPHRYRKNHPTFRNSFFLSPKVRPMGAGRELFGLKKDGSEFPIEIGLNPVVTADGTLVLASIIDITERKKAEQRFRLVVESAPNAMVLVNSDGIIALVNEQTEKLFGYERKELIGTKLEILLPERFRLEHPDRRNQFFQSPSVRSMGAGRDLFARRKNGSEVQVEIGLNPIDTDEGLMVLASIIDITERKNQEATLIRKNELEVKNKELEQFAFLASHDLQEPLRTVSNYIQILEEDYGNTFDSNVNRHLKTIDQATKRMSVLVKALLMYARIGRDQKLTPTNLNRTLSEVLSDLENLILHSKAKIISDTLPSLNVYEVEFRQLLQNLITNAIKFSKKETDPEIRIRCQEEDNHWHFSFQDNGIGIESKYLDRIFFIFQRLHIKEEYEGHGIGLAHCKKNYRIAQRPHLGRIRSGSREHFLFQYPYLKSMKNHKLKCILLIDDNQNDNFFHERVIHKGNYAETVIAKQSGQEALDFLKNKPNNSEPFPDLIFLDINMPGMNGWEFLEEYKKLDKTLQTSAIVVMLTTSENPDDKNKFSLFGSSSDFKTKPLTNTMMDEILSQYFSQSNSVDA</sequence>
<dbReference type="InterPro" id="IPR001610">
    <property type="entry name" value="PAC"/>
</dbReference>
<evidence type="ECO:0000313" key="12">
    <source>
        <dbReference type="Proteomes" id="UP000012149"/>
    </source>
</evidence>
<evidence type="ECO:0000256" key="2">
    <source>
        <dbReference type="ARBA" id="ARBA00012438"/>
    </source>
</evidence>
<dbReference type="InterPro" id="IPR011006">
    <property type="entry name" value="CheY-like_superfamily"/>
</dbReference>
<dbReference type="InterPro" id="IPR036097">
    <property type="entry name" value="HisK_dim/P_sf"/>
</dbReference>
<dbReference type="Pfam" id="PF13426">
    <property type="entry name" value="PAS_9"/>
    <property type="match status" value="1"/>
</dbReference>
<name>M6W6G5_9LEPT</name>
<dbReference type="PANTHER" id="PTHR43304">
    <property type="entry name" value="PHYTOCHROME-LIKE PROTEIN CPH1"/>
    <property type="match status" value="1"/>
</dbReference>
<dbReference type="SUPFAM" id="SSF47384">
    <property type="entry name" value="Homodimeric domain of signal transducing histidine kinase"/>
    <property type="match status" value="1"/>
</dbReference>
<dbReference type="PROSITE" id="PS50109">
    <property type="entry name" value="HIS_KIN"/>
    <property type="match status" value="1"/>
</dbReference>
<evidence type="ECO:0000259" key="7">
    <source>
        <dbReference type="PROSITE" id="PS50109"/>
    </source>
</evidence>
<dbReference type="InterPro" id="IPR000700">
    <property type="entry name" value="PAS-assoc_C"/>
</dbReference>
<dbReference type="SUPFAM" id="SSF55874">
    <property type="entry name" value="ATPase domain of HSP90 chaperone/DNA topoisomerase II/histidine kinase"/>
    <property type="match status" value="1"/>
</dbReference>
<feature type="domain" description="PAS" evidence="9">
    <location>
        <begin position="129"/>
        <end position="182"/>
    </location>
</feature>
<dbReference type="EC" id="2.7.13.3" evidence="2"/>
<dbReference type="EMBL" id="AKWE02000123">
    <property type="protein sequence ID" value="EMO57348.1"/>
    <property type="molecule type" value="Genomic_DNA"/>
</dbReference>
<feature type="domain" description="Response regulatory" evidence="8">
    <location>
        <begin position="495"/>
        <end position="622"/>
    </location>
</feature>
<dbReference type="InterPro" id="IPR001789">
    <property type="entry name" value="Sig_transdc_resp-reg_receiver"/>
</dbReference>
<evidence type="ECO:0000256" key="6">
    <source>
        <dbReference type="PROSITE-ProRule" id="PRU00169"/>
    </source>
</evidence>
<dbReference type="Gene3D" id="3.30.565.10">
    <property type="entry name" value="Histidine kinase-like ATPase, C-terminal domain"/>
    <property type="match status" value="1"/>
</dbReference>
<dbReference type="AlphaFoldDB" id="M6W6G5"/>
<dbReference type="InterPro" id="IPR000014">
    <property type="entry name" value="PAS"/>
</dbReference>
<keyword evidence="4" id="KW-0808">Transferase</keyword>
<dbReference type="InterPro" id="IPR003661">
    <property type="entry name" value="HisK_dim/P_dom"/>
</dbReference>
<dbReference type="InterPro" id="IPR052162">
    <property type="entry name" value="Sensor_kinase/Photoreceptor"/>
</dbReference>
<evidence type="ECO:0000256" key="4">
    <source>
        <dbReference type="ARBA" id="ARBA00022679"/>
    </source>
</evidence>
<evidence type="ECO:0000256" key="3">
    <source>
        <dbReference type="ARBA" id="ARBA00022553"/>
    </source>
</evidence>
<dbReference type="SMART" id="SM00448">
    <property type="entry name" value="REC"/>
    <property type="match status" value="1"/>
</dbReference>
<dbReference type="Gene3D" id="1.10.287.130">
    <property type="match status" value="1"/>
</dbReference>
<dbReference type="SMART" id="SM00091">
    <property type="entry name" value="PAS"/>
    <property type="match status" value="2"/>
</dbReference>
<accession>M6W6G5</accession>
<dbReference type="NCBIfam" id="TIGR00229">
    <property type="entry name" value="sensory_box"/>
    <property type="match status" value="2"/>
</dbReference>
<dbReference type="CDD" id="cd00130">
    <property type="entry name" value="PAS"/>
    <property type="match status" value="2"/>
</dbReference>
<dbReference type="Pfam" id="PF00512">
    <property type="entry name" value="HisKA"/>
    <property type="match status" value="1"/>
</dbReference>
<dbReference type="SMART" id="SM00388">
    <property type="entry name" value="HisKA"/>
    <property type="match status" value="1"/>
</dbReference>
<evidence type="ECO:0000259" key="10">
    <source>
        <dbReference type="PROSITE" id="PS50113"/>
    </source>
</evidence>
<dbReference type="SMART" id="SM00387">
    <property type="entry name" value="HATPase_c"/>
    <property type="match status" value="1"/>
</dbReference>
<dbReference type="Pfam" id="PF00989">
    <property type="entry name" value="PAS"/>
    <property type="match status" value="1"/>
</dbReference>
<evidence type="ECO:0000256" key="5">
    <source>
        <dbReference type="ARBA" id="ARBA00022777"/>
    </source>
</evidence>
<dbReference type="Pfam" id="PF02518">
    <property type="entry name" value="HATPase_c"/>
    <property type="match status" value="1"/>
</dbReference>
<dbReference type="PROSITE" id="PS50110">
    <property type="entry name" value="RESPONSE_REGULATORY"/>
    <property type="match status" value="1"/>
</dbReference>
<gene>
    <name evidence="11" type="ORF">LEP1GSC161_2869</name>
</gene>
<comment type="caution">
    <text evidence="11">The sequence shown here is derived from an EMBL/GenBank/DDBJ whole genome shotgun (WGS) entry which is preliminary data.</text>
</comment>
<dbReference type="SUPFAM" id="SSF52172">
    <property type="entry name" value="CheY-like"/>
    <property type="match status" value="1"/>
</dbReference>